<dbReference type="EMBL" id="AY386371">
    <property type="protein sequence ID" value="AAR07432.1"/>
    <property type="molecule type" value="Genomic_DNA"/>
</dbReference>
<dbReference type="GeneID" id="2943613"/>
<protein>
    <submittedName>
        <fullName evidence="2">76R</fullName>
    </submittedName>
</protein>
<reference evidence="2 3" key="2">
    <citation type="journal article" date="2003" name="J. Virol.">
        <title>Complete genomic sequence and comparative analysis of the tumorigenic poxvirus Yaba monkey tumor virus.</title>
        <authorList>
            <person name="Brunetti C.R."/>
            <person name="Amano H."/>
            <person name="Ueda Y."/>
            <person name="Qin J."/>
            <person name="Miyamura T."/>
            <person name="Suzuki T."/>
            <person name="Li X."/>
            <person name="Barrett J.W."/>
            <person name="McFadden G."/>
        </authorList>
    </citation>
    <scope>NUCLEOTIDE SEQUENCE [LARGE SCALE GENOMIC DNA]</scope>
    <source>
        <strain evidence="3">VR587</strain>
    </source>
</reference>
<dbReference type="Proteomes" id="UP000008596">
    <property type="component" value="Segment"/>
</dbReference>
<feature type="region of interest" description="Disordered" evidence="1">
    <location>
        <begin position="41"/>
        <end position="110"/>
    </location>
</feature>
<dbReference type="InterPro" id="IPR004966">
    <property type="entry name" value="Pox_Ag35"/>
</dbReference>
<reference evidence="2 3" key="3">
    <citation type="journal article" date="2003" name="Proc. Natl. Acad. Sci. U.S.A.">
        <title>A secreted high-affinity inhibitor of human TNF from Tanapox virus.</title>
        <authorList>
            <person name="Brunetti C.R."/>
            <person name="Paulose-Murphy M."/>
            <person name="Singh R."/>
            <person name="Qin J."/>
            <person name="Barrett J.W."/>
            <person name="Tardivel A."/>
            <person name="Schneider P."/>
            <person name="Essani K."/>
            <person name="McFadden G."/>
        </authorList>
    </citation>
    <scope>NUCLEOTIDE SEQUENCE [LARGE SCALE GENOMIC DNA]</scope>
    <source>
        <strain evidence="3">VR587</strain>
    </source>
</reference>
<reference evidence="2 3" key="1">
    <citation type="journal article" date="1995" name="J. Gen. Virol.">
        <title>Identification and characterization of the thymidine kinase gene of Yaba virus.</title>
        <authorList>
            <person name="Amano H."/>
            <person name="Ueda Y."/>
            <person name="Miyamura T."/>
        </authorList>
    </citation>
    <scope>NUCLEOTIDE SEQUENCE [LARGE SCALE GENOMIC DNA]</scope>
    <source>
        <strain evidence="3">VR587</strain>
    </source>
</reference>
<evidence type="ECO:0000313" key="2">
    <source>
        <dbReference type="EMBL" id="AAR07432.1"/>
    </source>
</evidence>
<accession>Q6TUT9</accession>
<feature type="compositionally biased region" description="Basic residues" evidence="1">
    <location>
        <begin position="51"/>
        <end position="62"/>
    </location>
</feature>
<proteinExistence type="predicted"/>
<sequence length="180" mass="20071">MSWSINLGNGGDNFKTLDEIRAHVKSTTESVDEVTEEIFPSDIEIPSQKTPIKKRAVTRKKQTTVSKPKCSGKEKLIKPESDNEKTEENEKSKENLSKNTNSDEDINDSDLKIATDKIIKDLKVLNSRISAISTVLEDVQASSVSRQFTSLGKSVDVLKATIESGKTKVTRKKPRHDLKK</sequence>
<keyword evidence="3" id="KW-1185">Reference proteome</keyword>
<organismHost>
    <name type="scientific">Macaca</name>
    <name type="common">macaques</name>
    <dbReference type="NCBI Taxonomy" id="9539"/>
</organismHost>
<dbReference type="KEGG" id="vg:2943613"/>
<dbReference type="RefSeq" id="NP_938331.1">
    <property type="nucleotide sequence ID" value="NC_005179.1"/>
</dbReference>
<organismHost>
    <name type="scientific">Papio hamadryas</name>
    <name type="common">Hamadryas baboon</name>
    <dbReference type="NCBI Taxonomy" id="9557"/>
</organismHost>
<dbReference type="GO" id="GO:0019031">
    <property type="term" value="C:viral envelope"/>
    <property type="evidence" value="ECO:0007669"/>
    <property type="project" value="InterPro"/>
</dbReference>
<organismHost>
    <name type="scientific">Erythrocebus patas</name>
    <name type="common">Red guenon</name>
    <name type="synonym">Cercopithecus patas</name>
    <dbReference type="NCBI Taxonomy" id="9538"/>
</organismHost>
<evidence type="ECO:0000256" key="1">
    <source>
        <dbReference type="SAM" id="MobiDB-lite"/>
    </source>
</evidence>
<evidence type="ECO:0000313" key="3">
    <source>
        <dbReference type="Proteomes" id="UP000008596"/>
    </source>
</evidence>
<name>Q6TUT9_YMTV5</name>
<organism evidence="2 3">
    <name type="scientific">Yaba monkey tumor virus (strain VR587)</name>
    <name type="common">YMTV</name>
    <dbReference type="NCBI Taxonomy" id="928314"/>
    <lineage>
        <taxon>Viruses</taxon>
        <taxon>Varidnaviria</taxon>
        <taxon>Bamfordvirae</taxon>
        <taxon>Nucleocytoviricota</taxon>
        <taxon>Pokkesviricetes</taxon>
        <taxon>Chitovirales</taxon>
        <taxon>Poxviridae</taxon>
        <taxon>Chordopoxvirinae</taxon>
        <taxon>Yatapoxvirus</taxon>
        <taxon>Yatapoxvirus yabapox</taxon>
        <taxon>Yaba monkey tumor virus</taxon>
    </lineage>
</organism>
<dbReference type="Pfam" id="PF03286">
    <property type="entry name" value="Pox_Ag35"/>
    <property type="match status" value="1"/>
</dbReference>
<feature type="compositionally biased region" description="Basic and acidic residues" evidence="1">
    <location>
        <begin position="71"/>
        <end position="96"/>
    </location>
</feature>
<organismHost>
    <name type="scientific">Homo sapiens</name>
    <name type="common">Human</name>
    <dbReference type="NCBI Taxonomy" id="9606"/>
</organismHost>